<dbReference type="GO" id="GO:0008270">
    <property type="term" value="F:zinc ion binding"/>
    <property type="evidence" value="ECO:0007669"/>
    <property type="project" value="UniProtKB-KW"/>
</dbReference>
<keyword evidence="3" id="KW-0863">Zinc-finger</keyword>
<reference evidence="9" key="1">
    <citation type="submission" date="2021-06" db="EMBL/GenBank/DDBJ databases">
        <authorList>
            <person name="Kallberg Y."/>
            <person name="Tangrot J."/>
            <person name="Rosling A."/>
        </authorList>
    </citation>
    <scope>NUCLEOTIDE SEQUENCE</scope>
    <source>
        <strain evidence="9">FL130A</strain>
    </source>
</reference>
<protein>
    <submittedName>
        <fullName evidence="9">8258_t:CDS:1</fullName>
    </submittedName>
</protein>
<evidence type="ECO:0000256" key="1">
    <source>
        <dbReference type="ARBA" id="ARBA00004123"/>
    </source>
</evidence>
<dbReference type="SMART" id="SM00614">
    <property type="entry name" value="ZnF_BED"/>
    <property type="match status" value="1"/>
</dbReference>
<name>A0A9N9B3N9_9GLOM</name>
<feature type="domain" description="BED-type" evidence="8">
    <location>
        <begin position="59"/>
        <end position="103"/>
    </location>
</feature>
<dbReference type="InterPro" id="IPR003656">
    <property type="entry name" value="Znf_BED"/>
</dbReference>
<keyword evidence="7" id="KW-0539">Nucleus</keyword>
<dbReference type="SUPFAM" id="SSF53098">
    <property type="entry name" value="Ribonuclease H-like"/>
    <property type="match status" value="1"/>
</dbReference>
<evidence type="ECO:0000259" key="8">
    <source>
        <dbReference type="Pfam" id="PF02892"/>
    </source>
</evidence>
<dbReference type="GO" id="GO:0003677">
    <property type="term" value="F:DNA binding"/>
    <property type="evidence" value="ECO:0007669"/>
    <property type="project" value="InterPro"/>
</dbReference>
<keyword evidence="5" id="KW-0805">Transcription regulation</keyword>
<keyword evidence="2" id="KW-0479">Metal-binding</keyword>
<keyword evidence="6" id="KW-0804">Transcription</keyword>
<dbReference type="Proteomes" id="UP000789508">
    <property type="component" value="Unassembled WGS sequence"/>
</dbReference>
<comment type="caution">
    <text evidence="9">The sequence shown here is derived from an EMBL/GenBank/DDBJ whole genome shotgun (WGS) entry which is preliminary data.</text>
</comment>
<organism evidence="9 10">
    <name type="scientific">Ambispora leptoticha</name>
    <dbReference type="NCBI Taxonomy" id="144679"/>
    <lineage>
        <taxon>Eukaryota</taxon>
        <taxon>Fungi</taxon>
        <taxon>Fungi incertae sedis</taxon>
        <taxon>Mucoromycota</taxon>
        <taxon>Glomeromycotina</taxon>
        <taxon>Glomeromycetes</taxon>
        <taxon>Archaeosporales</taxon>
        <taxon>Ambisporaceae</taxon>
        <taxon>Ambispora</taxon>
    </lineage>
</organism>
<dbReference type="InterPro" id="IPR052035">
    <property type="entry name" value="ZnF_BED_domain_contain"/>
</dbReference>
<gene>
    <name evidence="9" type="ORF">ALEPTO_LOCUS5936</name>
</gene>
<evidence type="ECO:0000256" key="6">
    <source>
        <dbReference type="ARBA" id="ARBA00023163"/>
    </source>
</evidence>
<dbReference type="AlphaFoldDB" id="A0A9N9B3N9"/>
<evidence type="ECO:0000256" key="7">
    <source>
        <dbReference type="ARBA" id="ARBA00023242"/>
    </source>
</evidence>
<evidence type="ECO:0000313" key="9">
    <source>
        <dbReference type="EMBL" id="CAG8552319.1"/>
    </source>
</evidence>
<dbReference type="SUPFAM" id="SSF57667">
    <property type="entry name" value="beta-beta-alpha zinc fingers"/>
    <property type="match status" value="1"/>
</dbReference>
<dbReference type="GO" id="GO:0009791">
    <property type="term" value="P:post-embryonic development"/>
    <property type="evidence" value="ECO:0007669"/>
    <property type="project" value="UniProtKB-ARBA"/>
</dbReference>
<evidence type="ECO:0000256" key="3">
    <source>
        <dbReference type="ARBA" id="ARBA00022771"/>
    </source>
</evidence>
<evidence type="ECO:0000256" key="2">
    <source>
        <dbReference type="ARBA" id="ARBA00022723"/>
    </source>
</evidence>
<accession>A0A9N9B3N9</accession>
<proteinExistence type="predicted"/>
<dbReference type="OrthoDB" id="2413521at2759"/>
<dbReference type="InterPro" id="IPR036236">
    <property type="entry name" value="Znf_C2H2_sf"/>
</dbReference>
<dbReference type="EMBL" id="CAJVPS010001853">
    <property type="protein sequence ID" value="CAG8552319.1"/>
    <property type="molecule type" value="Genomic_DNA"/>
</dbReference>
<dbReference type="PANTHER" id="PTHR46481">
    <property type="entry name" value="ZINC FINGER BED DOMAIN-CONTAINING PROTEIN 4"/>
    <property type="match status" value="1"/>
</dbReference>
<evidence type="ECO:0000256" key="4">
    <source>
        <dbReference type="ARBA" id="ARBA00022833"/>
    </source>
</evidence>
<dbReference type="PANTHER" id="PTHR46481:SF10">
    <property type="entry name" value="ZINC FINGER BED DOMAIN-CONTAINING PROTEIN 39"/>
    <property type="match status" value="1"/>
</dbReference>
<evidence type="ECO:0000313" key="10">
    <source>
        <dbReference type="Proteomes" id="UP000789508"/>
    </source>
</evidence>
<comment type="subcellular location">
    <subcellularLocation>
        <location evidence="1">Nucleus</location>
    </subcellularLocation>
</comment>
<dbReference type="Pfam" id="PF02892">
    <property type="entry name" value="zf-BED"/>
    <property type="match status" value="1"/>
</dbReference>
<keyword evidence="4" id="KW-0862">Zinc</keyword>
<evidence type="ECO:0000256" key="5">
    <source>
        <dbReference type="ARBA" id="ARBA00023015"/>
    </source>
</evidence>
<sequence length="318" mass="37109">DIKDSKDINNIDEEMEDIDEAISIDNNDIDNTDNVENMEGVENEVTNIVTNNNRLIRKSPVWDYFDEDNVEGKIVARICKKCRQRYSSTIATSVLNTHLKNKHDIILILKTNQLSLLQRPYGRNDTQWKKQCFKAIFDLIIGAQLPFSFVENPWFHNSVNIYDSRYQLPSITHWNSTYHMLCQFKKMHDELNLLTTAYQELKNTYPNEKEWKIINNIIYLLGPMHDATEILSKSLYPSISDVRLTFIGLFIHIDQFKAYNSHLEAECLIAELIKKKLNKYWSILDVNETTKIASILDLTSKLLTFQLNDEKNIILASL</sequence>
<feature type="non-terminal residue" evidence="9">
    <location>
        <position position="318"/>
    </location>
</feature>
<keyword evidence="10" id="KW-1185">Reference proteome</keyword>
<dbReference type="GO" id="GO:0005634">
    <property type="term" value="C:nucleus"/>
    <property type="evidence" value="ECO:0007669"/>
    <property type="project" value="UniProtKB-SubCell"/>
</dbReference>
<dbReference type="InterPro" id="IPR012337">
    <property type="entry name" value="RNaseH-like_sf"/>
</dbReference>